<protein>
    <submittedName>
        <fullName evidence="1">Uncharacterized protein</fullName>
    </submittedName>
</protein>
<organism evidence="1 2">
    <name type="scientific">Nephila pilipes</name>
    <name type="common">Giant wood spider</name>
    <name type="synonym">Nephila maculata</name>
    <dbReference type="NCBI Taxonomy" id="299642"/>
    <lineage>
        <taxon>Eukaryota</taxon>
        <taxon>Metazoa</taxon>
        <taxon>Ecdysozoa</taxon>
        <taxon>Arthropoda</taxon>
        <taxon>Chelicerata</taxon>
        <taxon>Arachnida</taxon>
        <taxon>Araneae</taxon>
        <taxon>Araneomorphae</taxon>
        <taxon>Entelegynae</taxon>
        <taxon>Araneoidea</taxon>
        <taxon>Nephilidae</taxon>
        <taxon>Nephila</taxon>
    </lineage>
</organism>
<accession>A0A8X6TL55</accession>
<proteinExistence type="predicted"/>
<dbReference type="AlphaFoldDB" id="A0A8X6TL55"/>
<feature type="non-terminal residue" evidence="1">
    <location>
        <position position="1"/>
    </location>
</feature>
<dbReference type="Proteomes" id="UP000887013">
    <property type="component" value="Unassembled WGS sequence"/>
</dbReference>
<keyword evidence="2" id="KW-1185">Reference proteome</keyword>
<sequence length="106" mass="12082">MDTYDRDGMDIYKLREGVDAYHQIRKAHNDCKRTLEQVRIDVCGMVILVKSANLLEGTNSEGSVQVRNSGRRSVDGQGKTKRRCVESLLFGRKILDRGVAWELKNL</sequence>
<comment type="caution">
    <text evidence="1">The sequence shown here is derived from an EMBL/GenBank/DDBJ whole genome shotgun (WGS) entry which is preliminary data.</text>
</comment>
<reference evidence="1" key="1">
    <citation type="submission" date="2020-08" db="EMBL/GenBank/DDBJ databases">
        <title>Multicomponent nature underlies the extraordinary mechanical properties of spider dragline silk.</title>
        <authorList>
            <person name="Kono N."/>
            <person name="Nakamura H."/>
            <person name="Mori M."/>
            <person name="Yoshida Y."/>
            <person name="Ohtoshi R."/>
            <person name="Malay A.D."/>
            <person name="Moran D.A.P."/>
            <person name="Tomita M."/>
            <person name="Numata K."/>
            <person name="Arakawa K."/>
        </authorList>
    </citation>
    <scope>NUCLEOTIDE SEQUENCE</scope>
</reference>
<dbReference type="EMBL" id="BMAW01105997">
    <property type="protein sequence ID" value="GFT22002.1"/>
    <property type="molecule type" value="Genomic_DNA"/>
</dbReference>
<name>A0A8X6TL55_NEPPI</name>
<evidence type="ECO:0000313" key="1">
    <source>
        <dbReference type="EMBL" id="GFT22002.1"/>
    </source>
</evidence>
<evidence type="ECO:0000313" key="2">
    <source>
        <dbReference type="Proteomes" id="UP000887013"/>
    </source>
</evidence>
<gene>
    <name evidence="1" type="ORF">NPIL_567661</name>
</gene>